<sequence>MKLAMETFGLHNPMAYGSLEWLSLRSSTSANTTSPGNRSLGHKSLSVPVGEERLPANSDTSLLWCSSPSSLSFDCSTSAALPMTATAAPTSSSSTLWAPAYHTGLGTWRG</sequence>
<feature type="region of interest" description="Disordered" evidence="1">
    <location>
        <begin position="27"/>
        <end position="46"/>
    </location>
</feature>
<dbReference type="AlphaFoldDB" id="C4J1T1"/>
<reference evidence="2" key="1">
    <citation type="journal article" date="2009" name="PLoS Genet.">
        <title>Sequencing, mapping, and analysis of 27,455 maize full-length cDNAs.</title>
        <authorList>
            <person name="Soderlund C."/>
            <person name="Descour A."/>
            <person name="Kudrna D."/>
            <person name="Bomhoff M."/>
            <person name="Boyd L."/>
            <person name="Currie J."/>
            <person name="Angelova A."/>
            <person name="Collura K."/>
            <person name="Wissotski M."/>
            <person name="Ashley E."/>
            <person name="Morrow D."/>
            <person name="Fernandes J."/>
            <person name="Walbot V."/>
            <person name="Yu Y."/>
        </authorList>
    </citation>
    <scope>NUCLEOTIDE SEQUENCE</scope>
    <source>
        <strain evidence="2">B73</strain>
    </source>
</reference>
<organism evidence="2">
    <name type="scientific">Zea mays</name>
    <name type="common">Maize</name>
    <dbReference type="NCBI Taxonomy" id="4577"/>
    <lineage>
        <taxon>Eukaryota</taxon>
        <taxon>Viridiplantae</taxon>
        <taxon>Streptophyta</taxon>
        <taxon>Embryophyta</taxon>
        <taxon>Tracheophyta</taxon>
        <taxon>Spermatophyta</taxon>
        <taxon>Magnoliopsida</taxon>
        <taxon>Liliopsida</taxon>
        <taxon>Poales</taxon>
        <taxon>Poaceae</taxon>
        <taxon>PACMAD clade</taxon>
        <taxon>Panicoideae</taxon>
        <taxon>Andropogonodae</taxon>
        <taxon>Andropogoneae</taxon>
        <taxon>Tripsacinae</taxon>
        <taxon>Zea</taxon>
    </lineage>
</organism>
<dbReference type="EMBL" id="BT084778">
    <property type="protein sequence ID" value="ACR35131.1"/>
    <property type="molecule type" value="mRNA"/>
</dbReference>
<evidence type="ECO:0000313" key="2">
    <source>
        <dbReference type="EMBL" id="ACR35131.1"/>
    </source>
</evidence>
<proteinExistence type="evidence at transcript level"/>
<feature type="compositionally biased region" description="Polar residues" evidence="1">
    <location>
        <begin position="27"/>
        <end position="37"/>
    </location>
</feature>
<reference evidence="2" key="2">
    <citation type="submission" date="2012-06" db="EMBL/GenBank/DDBJ databases">
        <authorList>
            <person name="Yu Y."/>
            <person name="Currie J."/>
            <person name="Lomeli R."/>
            <person name="Angelova A."/>
            <person name="Collura K."/>
            <person name="Wissotski M."/>
            <person name="Campos D."/>
            <person name="Kudrna D."/>
            <person name="Golser W."/>
            <person name="Ashely E."/>
            <person name="Descour A."/>
            <person name="Fernandes J."/>
            <person name="Soderlund C."/>
            <person name="Walbot V."/>
        </authorList>
    </citation>
    <scope>NUCLEOTIDE SEQUENCE</scope>
    <source>
        <strain evidence="2">B73</strain>
    </source>
</reference>
<evidence type="ECO:0000256" key="1">
    <source>
        <dbReference type="SAM" id="MobiDB-lite"/>
    </source>
</evidence>
<protein>
    <submittedName>
        <fullName evidence="2">Uncharacterized protein</fullName>
    </submittedName>
</protein>
<name>C4J1T1_MAIZE</name>
<accession>C4J1T1</accession>